<organism evidence="2 3">
    <name type="scientific">Solimonas marina</name>
    <dbReference type="NCBI Taxonomy" id="2714601"/>
    <lineage>
        <taxon>Bacteria</taxon>
        <taxon>Pseudomonadati</taxon>
        <taxon>Pseudomonadota</taxon>
        <taxon>Gammaproteobacteria</taxon>
        <taxon>Nevskiales</taxon>
        <taxon>Nevskiaceae</taxon>
        <taxon>Solimonas</taxon>
    </lineage>
</organism>
<gene>
    <name evidence="2" type="ORF">G7Y82_15570</name>
</gene>
<proteinExistence type="predicted"/>
<keyword evidence="3" id="KW-1185">Reference proteome</keyword>
<accession>A0A970B5T5</accession>
<dbReference type="RefSeq" id="WP_168149056.1">
    <property type="nucleotide sequence ID" value="NZ_JAAVXB010000009.1"/>
</dbReference>
<feature type="signal peptide" evidence="1">
    <location>
        <begin position="1"/>
        <end position="23"/>
    </location>
</feature>
<dbReference type="AlphaFoldDB" id="A0A970B5T5"/>
<name>A0A970B5T5_9GAMM</name>
<dbReference type="Proteomes" id="UP000653472">
    <property type="component" value="Unassembled WGS sequence"/>
</dbReference>
<feature type="chain" id="PRO_5037144814" description="Lipoprotein" evidence="1">
    <location>
        <begin position="24"/>
        <end position="278"/>
    </location>
</feature>
<evidence type="ECO:0000313" key="2">
    <source>
        <dbReference type="EMBL" id="NKF23737.1"/>
    </source>
</evidence>
<dbReference type="PROSITE" id="PS51257">
    <property type="entry name" value="PROKAR_LIPOPROTEIN"/>
    <property type="match status" value="1"/>
</dbReference>
<evidence type="ECO:0000256" key="1">
    <source>
        <dbReference type="SAM" id="SignalP"/>
    </source>
</evidence>
<protein>
    <recommendedName>
        <fullName evidence="4">Lipoprotein</fullName>
    </recommendedName>
</protein>
<sequence>MTVSRLCCAAALALLTLAAGCNSQDDNIDTPVVRTESSGPAGIYEGTMTSTDSGDVTDVTAFVDDNETFMLFDSTGALIGSGIYTTVEAARSINWSARLFTTADTTDDTTGDTTSSTTITTLTAQGSYEEQASILVSYSESSGDSGTLSLTYDETAYETRSDVSLVQGTWGLKDAYGAVTSSITVDSGGSFSGSDDDDCTYSGSFTIVNQHYNLYDVTLDSTCSTSTTTDGTTTTTSTSSTTTGLATIQAATTASGTDTLVAVSASTKAAALWQLKPL</sequence>
<dbReference type="EMBL" id="JAAVXB010000009">
    <property type="protein sequence ID" value="NKF23737.1"/>
    <property type="molecule type" value="Genomic_DNA"/>
</dbReference>
<comment type="caution">
    <text evidence="2">The sequence shown here is derived from an EMBL/GenBank/DDBJ whole genome shotgun (WGS) entry which is preliminary data.</text>
</comment>
<reference evidence="2" key="1">
    <citation type="submission" date="2020-03" db="EMBL/GenBank/DDBJ databases">
        <title>Solimonas marina sp. nov., isolated from deep seawater of the Pacific Ocean.</title>
        <authorList>
            <person name="Liu X."/>
            <person name="Lai Q."/>
            <person name="Sun F."/>
            <person name="Gai Y."/>
            <person name="Li G."/>
            <person name="Shao Z."/>
        </authorList>
    </citation>
    <scope>NUCLEOTIDE SEQUENCE</scope>
    <source>
        <strain evidence="2">C16B3</strain>
    </source>
</reference>
<keyword evidence="1" id="KW-0732">Signal</keyword>
<evidence type="ECO:0000313" key="3">
    <source>
        <dbReference type="Proteomes" id="UP000653472"/>
    </source>
</evidence>
<evidence type="ECO:0008006" key="4">
    <source>
        <dbReference type="Google" id="ProtNLM"/>
    </source>
</evidence>